<accession>A0A9D2D7F2</accession>
<dbReference type="EMBL" id="DXCF01000030">
    <property type="protein sequence ID" value="HIZ09934.1"/>
    <property type="molecule type" value="Genomic_DNA"/>
</dbReference>
<evidence type="ECO:0000313" key="2">
    <source>
        <dbReference type="Proteomes" id="UP000824025"/>
    </source>
</evidence>
<comment type="caution">
    <text evidence="1">The sequence shown here is derived from an EMBL/GenBank/DDBJ whole genome shotgun (WGS) entry which is preliminary data.</text>
</comment>
<organism evidence="1 2">
    <name type="scientific">Candidatus Borkfalkia avicola</name>
    <dbReference type="NCBI Taxonomy" id="2838503"/>
    <lineage>
        <taxon>Bacteria</taxon>
        <taxon>Bacillati</taxon>
        <taxon>Bacillota</taxon>
        <taxon>Clostridia</taxon>
        <taxon>Christensenellales</taxon>
        <taxon>Christensenellaceae</taxon>
        <taxon>Candidatus Borkfalkia</taxon>
    </lineage>
</organism>
<name>A0A9D2D7F2_9FIRM</name>
<dbReference type="Gene3D" id="3.30.420.10">
    <property type="entry name" value="Ribonuclease H-like superfamily/Ribonuclease H"/>
    <property type="match status" value="1"/>
</dbReference>
<reference evidence="1" key="1">
    <citation type="journal article" date="2021" name="PeerJ">
        <title>Extensive microbial diversity within the chicken gut microbiome revealed by metagenomics and culture.</title>
        <authorList>
            <person name="Gilroy R."/>
            <person name="Ravi A."/>
            <person name="Getino M."/>
            <person name="Pursley I."/>
            <person name="Horton D.L."/>
            <person name="Alikhan N.F."/>
            <person name="Baker D."/>
            <person name="Gharbi K."/>
            <person name="Hall N."/>
            <person name="Watson M."/>
            <person name="Adriaenssens E.M."/>
            <person name="Foster-Nyarko E."/>
            <person name="Jarju S."/>
            <person name="Secka A."/>
            <person name="Antonio M."/>
            <person name="Oren A."/>
            <person name="Chaudhuri R.R."/>
            <person name="La Ragione R."/>
            <person name="Hildebrand F."/>
            <person name="Pallen M.J."/>
        </authorList>
    </citation>
    <scope>NUCLEOTIDE SEQUENCE</scope>
    <source>
        <strain evidence="1">CHK192-19661</strain>
    </source>
</reference>
<dbReference type="InterPro" id="IPR012337">
    <property type="entry name" value="RNaseH-like_sf"/>
</dbReference>
<proteinExistence type="predicted"/>
<dbReference type="Proteomes" id="UP000824025">
    <property type="component" value="Unassembled WGS sequence"/>
</dbReference>
<dbReference type="AlphaFoldDB" id="A0A9D2D7F2"/>
<dbReference type="GO" id="GO:0003676">
    <property type="term" value="F:nucleic acid binding"/>
    <property type="evidence" value="ECO:0007669"/>
    <property type="project" value="InterPro"/>
</dbReference>
<protein>
    <recommendedName>
        <fullName evidence="3">Exonuclease domain-containing protein</fullName>
    </recommendedName>
</protein>
<reference evidence="1" key="2">
    <citation type="submission" date="2021-04" db="EMBL/GenBank/DDBJ databases">
        <authorList>
            <person name="Gilroy R."/>
        </authorList>
    </citation>
    <scope>NUCLEOTIDE SEQUENCE</scope>
    <source>
        <strain evidence="1">CHK192-19661</strain>
    </source>
</reference>
<evidence type="ECO:0008006" key="3">
    <source>
        <dbReference type="Google" id="ProtNLM"/>
    </source>
</evidence>
<gene>
    <name evidence="1" type="ORF">H9726_05550</name>
</gene>
<dbReference type="SUPFAM" id="SSF53098">
    <property type="entry name" value="Ribonuclease H-like"/>
    <property type="match status" value="1"/>
</dbReference>
<evidence type="ECO:0000313" key="1">
    <source>
        <dbReference type="EMBL" id="HIZ09934.1"/>
    </source>
</evidence>
<dbReference type="InterPro" id="IPR036397">
    <property type="entry name" value="RNaseH_sf"/>
</dbReference>
<sequence length="309" mass="36278">MEKFAVIDTETNWNDEVMSIGAVIAEIDTFNACELKYYILNPEYLIGGMYSHTLKMDWNLKCNTLECSRKQAIQDLLLCLQKNEVTKIFTFNASFDYRHLPELNSFIWYDIMRLAAYRQYNNKIKEEDCYTTGRLRRNYGVESIKKLLTGLDGEQHNALCDALDELNCIMKPLGHKINEYIPYCPCKTSTVKNKPDRVSKQLNLTVQDFDVVYTVLQPKINDLSAAIRILTKNKNNSIILERTPALNNITYVKVTEFINNEVRLYWKFNNEQKGISYNCRKKISLNELWQFIFDFRNNKMPNISNIEIY</sequence>